<dbReference type="SUPFAM" id="SSF81296">
    <property type="entry name" value="E set domains"/>
    <property type="match status" value="1"/>
</dbReference>
<proteinExistence type="predicted"/>
<dbReference type="Proteomes" id="UP000194933">
    <property type="component" value="Unassembled WGS sequence"/>
</dbReference>
<feature type="signal peptide" evidence="2">
    <location>
        <begin position="1"/>
        <end position="23"/>
    </location>
</feature>
<evidence type="ECO:0000256" key="1">
    <source>
        <dbReference type="ARBA" id="ARBA00022729"/>
    </source>
</evidence>
<dbReference type="PANTHER" id="PTHR34823">
    <property type="entry name" value="GLCNAC-BINDING PROTEIN A"/>
    <property type="match status" value="1"/>
</dbReference>
<dbReference type="PANTHER" id="PTHR34823:SF1">
    <property type="entry name" value="CHITIN-BINDING TYPE-4 DOMAIN-CONTAINING PROTEIN"/>
    <property type="match status" value="1"/>
</dbReference>
<dbReference type="EMBL" id="NGMO01000005">
    <property type="protein sequence ID" value="OTP06975.1"/>
    <property type="molecule type" value="Genomic_DNA"/>
</dbReference>
<dbReference type="Pfam" id="PF03067">
    <property type="entry name" value="LPMO_10"/>
    <property type="match status" value="1"/>
</dbReference>
<sequence>MFLKKGAFVAASLTLFGSFIFLASPKQVEAHGYVSSPISRGYQGRLHNITWGWTAAHRIYGNVISNPQSLEYRKGFPEAGPRDGRIASAEGGLGQIGDFVLDHQTADRWTKQPIQTGRLNLTWTYTALHRTTKWHYYMTKPGWNPNQPLKRTSFEKISEIPHDGTPPIVGQSHTISIPNNRLGYHVILAVWDIADTPNAFYNVIDANISPGLGI</sequence>
<name>A0A242JVP8_9ENTE</name>
<feature type="chain" id="PRO_5038709295" description="Chitin-binding type-4 domain-containing protein" evidence="2">
    <location>
        <begin position="24"/>
        <end position="214"/>
    </location>
</feature>
<dbReference type="CDD" id="cd21177">
    <property type="entry name" value="LPMO_AA10"/>
    <property type="match status" value="1"/>
</dbReference>
<keyword evidence="5" id="KW-1185">Reference proteome</keyword>
<organism evidence="4 5">
    <name type="scientific">Candidatus Enterococcus wittei</name>
    <dbReference type="NCBI Taxonomy" id="1987383"/>
    <lineage>
        <taxon>Bacteria</taxon>
        <taxon>Bacillati</taxon>
        <taxon>Bacillota</taxon>
        <taxon>Bacilli</taxon>
        <taxon>Lactobacillales</taxon>
        <taxon>Enterococcaceae</taxon>
        <taxon>Enterococcus</taxon>
    </lineage>
</organism>
<dbReference type="STRING" id="1987383.A5844_002681"/>
<comment type="caution">
    <text evidence="4">The sequence shown here is derived from an EMBL/GenBank/DDBJ whole genome shotgun (WGS) entry which is preliminary data.</text>
</comment>
<dbReference type="InterPro" id="IPR014756">
    <property type="entry name" value="Ig_E-set"/>
</dbReference>
<dbReference type="InterPro" id="IPR004302">
    <property type="entry name" value="Cellulose/chitin-bd_N"/>
</dbReference>
<gene>
    <name evidence="4" type="ORF">A5844_002681</name>
</gene>
<keyword evidence="1 2" id="KW-0732">Signal</keyword>
<reference evidence="4 5" key="1">
    <citation type="submission" date="2017-05" db="EMBL/GenBank/DDBJ databases">
        <title>The Genome Sequence of Enterococcus sp. 10A9_DIV0425.</title>
        <authorList>
            <consortium name="The Broad Institute Genomics Platform"/>
            <consortium name="The Broad Institute Genomic Center for Infectious Diseases"/>
            <person name="Earl A."/>
            <person name="Manson A."/>
            <person name="Schwartman J."/>
            <person name="Gilmore M."/>
            <person name="Abouelleil A."/>
            <person name="Cao P."/>
            <person name="Chapman S."/>
            <person name="Cusick C."/>
            <person name="Shea T."/>
            <person name="Young S."/>
            <person name="Neafsey D."/>
            <person name="Nusbaum C."/>
            <person name="Birren B."/>
        </authorList>
    </citation>
    <scope>NUCLEOTIDE SEQUENCE [LARGE SCALE GENOMIC DNA]</scope>
    <source>
        <strain evidence="4 5">10A9_DIV0425</strain>
    </source>
</reference>
<evidence type="ECO:0000313" key="4">
    <source>
        <dbReference type="EMBL" id="OTP06975.1"/>
    </source>
</evidence>
<dbReference type="Gene3D" id="2.70.50.50">
    <property type="entry name" value="chitin-binding protein cbp21"/>
    <property type="match status" value="1"/>
</dbReference>
<protein>
    <recommendedName>
        <fullName evidence="3">Chitin-binding type-4 domain-containing protein</fullName>
    </recommendedName>
</protein>
<evidence type="ECO:0000259" key="3">
    <source>
        <dbReference type="Pfam" id="PF03067"/>
    </source>
</evidence>
<evidence type="ECO:0000256" key="2">
    <source>
        <dbReference type="SAM" id="SignalP"/>
    </source>
</evidence>
<accession>A0A242JVP8</accession>
<dbReference type="RefSeq" id="WP_086285686.1">
    <property type="nucleotide sequence ID" value="NZ_NGMO01000005.1"/>
</dbReference>
<evidence type="ECO:0000313" key="5">
    <source>
        <dbReference type="Proteomes" id="UP000194933"/>
    </source>
</evidence>
<dbReference type="InterPro" id="IPR051024">
    <property type="entry name" value="GlcNAc_Chitin_IntDeg"/>
</dbReference>
<dbReference type="AlphaFoldDB" id="A0A242JVP8"/>
<feature type="domain" description="Chitin-binding type-4" evidence="3">
    <location>
        <begin position="31"/>
        <end position="205"/>
    </location>
</feature>